<evidence type="ECO:0000313" key="9">
    <source>
        <dbReference type="EMBL" id="GHI53162.1"/>
    </source>
</evidence>
<feature type="transmembrane region" description="Helical" evidence="8">
    <location>
        <begin position="366"/>
        <end position="389"/>
    </location>
</feature>
<evidence type="ECO:0000256" key="5">
    <source>
        <dbReference type="ARBA" id="ARBA00022989"/>
    </source>
</evidence>
<feature type="transmembrane region" description="Helical" evidence="8">
    <location>
        <begin position="279"/>
        <end position="300"/>
    </location>
</feature>
<feature type="transmembrane region" description="Helical" evidence="8">
    <location>
        <begin position="307"/>
        <end position="325"/>
    </location>
</feature>
<keyword evidence="5 8" id="KW-1133">Transmembrane helix</keyword>
<feature type="transmembrane region" description="Helical" evidence="8">
    <location>
        <begin position="82"/>
        <end position="100"/>
    </location>
</feature>
<dbReference type="InterPro" id="IPR036259">
    <property type="entry name" value="MFS_trans_sf"/>
</dbReference>
<evidence type="ECO:0008006" key="11">
    <source>
        <dbReference type="Google" id="ProtNLM"/>
    </source>
</evidence>
<name>A0ABQ3RBG7_STRRR</name>
<feature type="transmembrane region" description="Helical" evidence="8">
    <location>
        <begin position="331"/>
        <end position="354"/>
    </location>
</feature>
<evidence type="ECO:0000256" key="8">
    <source>
        <dbReference type="SAM" id="Phobius"/>
    </source>
</evidence>
<feature type="transmembrane region" description="Helical" evidence="8">
    <location>
        <begin position="243"/>
        <end position="267"/>
    </location>
</feature>
<feature type="compositionally biased region" description="Low complexity" evidence="7">
    <location>
        <begin position="207"/>
        <end position="220"/>
    </location>
</feature>
<accession>A0ABQ3RBG7</accession>
<dbReference type="InterPro" id="IPR011701">
    <property type="entry name" value="MFS"/>
</dbReference>
<feature type="transmembrane region" description="Helical" evidence="8">
    <location>
        <begin position="165"/>
        <end position="190"/>
    </location>
</feature>
<keyword evidence="3" id="KW-1003">Cell membrane</keyword>
<keyword evidence="2" id="KW-0813">Transport</keyword>
<organism evidence="9 10">
    <name type="scientific">Streptomyces rubradiris</name>
    <name type="common">Streptomyces achromogenes subsp. rubradiris</name>
    <dbReference type="NCBI Taxonomy" id="285531"/>
    <lineage>
        <taxon>Bacteria</taxon>
        <taxon>Bacillati</taxon>
        <taxon>Actinomycetota</taxon>
        <taxon>Actinomycetes</taxon>
        <taxon>Kitasatosporales</taxon>
        <taxon>Streptomycetaceae</taxon>
        <taxon>Streptomyces</taxon>
    </lineage>
</organism>
<dbReference type="Gene3D" id="1.20.1250.20">
    <property type="entry name" value="MFS general substrate transporter like domains"/>
    <property type="match status" value="1"/>
</dbReference>
<sequence length="428" mass="43800">MTDVATSRPARGARWLLTFFCTSSVAETLQAVTIMWASYRLSHNAAVTGAMNAAAYLPGVVLGLIVRKRADSGDAAHRLSRTNWVLFAGSSLLALVWLAGSPPGPALGAFAVVQCSLSFVKTMNKAHAGRVIRQGYPASEAVRLRQRSTSLAQVGGAIGGGAAGVLLGVGAVGWCFVSAALLYLAGLLAVRRAAPSRPHEEDSRPYAEQTTAAAAAPVAQDTGRAGAPAGKQPVRSSPAGSRVLLMILLYSFPSSGALPFISTVAVPLAQTVSPGSGDFYAVLSVAGMSGGFLAGTALAGGRLTSHVVLRAAFLVGAVLTAGIAVTRWPAAVVLLFLVLSAVLTTHVMVMQVLTNQAPPEDQVGRFTVVRNAVAGAAKCVAALVAGWLVEGLGLTAAWLALAVVLGAAGLSWWGVGRNREMEELVGAT</sequence>
<keyword evidence="6 8" id="KW-0472">Membrane</keyword>
<feature type="transmembrane region" description="Helical" evidence="8">
    <location>
        <begin position="45"/>
        <end position="66"/>
    </location>
</feature>
<evidence type="ECO:0000256" key="6">
    <source>
        <dbReference type="ARBA" id="ARBA00023136"/>
    </source>
</evidence>
<evidence type="ECO:0000256" key="4">
    <source>
        <dbReference type="ARBA" id="ARBA00022692"/>
    </source>
</evidence>
<gene>
    <name evidence="9" type="ORF">Srubr_30080</name>
</gene>
<evidence type="ECO:0000256" key="3">
    <source>
        <dbReference type="ARBA" id="ARBA00022475"/>
    </source>
</evidence>
<comment type="caution">
    <text evidence="9">The sequence shown here is derived from an EMBL/GenBank/DDBJ whole genome shotgun (WGS) entry which is preliminary data.</text>
</comment>
<feature type="transmembrane region" description="Helical" evidence="8">
    <location>
        <begin position="15"/>
        <end position="39"/>
    </location>
</feature>
<dbReference type="PANTHER" id="PTHR23513:SF9">
    <property type="entry name" value="ENTEROBACTIN EXPORTER ENTS"/>
    <property type="match status" value="1"/>
</dbReference>
<protein>
    <recommendedName>
        <fullName evidence="11">MFS transporter</fullName>
    </recommendedName>
</protein>
<dbReference type="Proteomes" id="UP000646738">
    <property type="component" value="Unassembled WGS sequence"/>
</dbReference>
<keyword evidence="10" id="KW-1185">Reference proteome</keyword>
<feature type="transmembrane region" description="Helical" evidence="8">
    <location>
        <begin position="395"/>
        <end position="415"/>
    </location>
</feature>
<evidence type="ECO:0000256" key="1">
    <source>
        <dbReference type="ARBA" id="ARBA00004429"/>
    </source>
</evidence>
<proteinExistence type="predicted"/>
<reference evidence="10" key="1">
    <citation type="submission" date="2023-07" db="EMBL/GenBank/DDBJ databases">
        <title>Whole genome shotgun sequence of Streptomyces achromogenes subsp. rubradiris NBRC 14000.</title>
        <authorList>
            <person name="Komaki H."/>
            <person name="Tamura T."/>
        </authorList>
    </citation>
    <scope>NUCLEOTIDE SEQUENCE [LARGE SCALE GENOMIC DNA]</scope>
    <source>
        <strain evidence="10">NBRC 14000</strain>
    </source>
</reference>
<comment type="subcellular location">
    <subcellularLocation>
        <location evidence="1">Cell inner membrane</location>
        <topology evidence="1">Multi-pass membrane protein</topology>
    </subcellularLocation>
</comment>
<dbReference type="Pfam" id="PF07690">
    <property type="entry name" value="MFS_1"/>
    <property type="match status" value="1"/>
</dbReference>
<dbReference type="PANTHER" id="PTHR23513">
    <property type="entry name" value="INTEGRAL MEMBRANE EFFLUX PROTEIN-RELATED"/>
    <property type="match status" value="1"/>
</dbReference>
<evidence type="ECO:0000256" key="2">
    <source>
        <dbReference type="ARBA" id="ARBA00022448"/>
    </source>
</evidence>
<dbReference type="RefSeq" id="WP_189997132.1">
    <property type="nucleotide sequence ID" value="NZ_BNCB01000012.1"/>
</dbReference>
<evidence type="ECO:0000256" key="7">
    <source>
        <dbReference type="SAM" id="MobiDB-lite"/>
    </source>
</evidence>
<evidence type="ECO:0000313" key="10">
    <source>
        <dbReference type="Proteomes" id="UP000646738"/>
    </source>
</evidence>
<feature type="region of interest" description="Disordered" evidence="7">
    <location>
        <begin position="197"/>
        <end position="237"/>
    </location>
</feature>
<keyword evidence="4 8" id="KW-0812">Transmembrane</keyword>
<dbReference type="SUPFAM" id="SSF103473">
    <property type="entry name" value="MFS general substrate transporter"/>
    <property type="match status" value="1"/>
</dbReference>
<dbReference type="EMBL" id="BNEA01000015">
    <property type="protein sequence ID" value="GHI53162.1"/>
    <property type="molecule type" value="Genomic_DNA"/>
</dbReference>